<dbReference type="RefSeq" id="WP_123422189.1">
    <property type="nucleotide sequence ID" value="NZ_RJUL01000008.1"/>
</dbReference>
<dbReference type="Proteomes" id="UP000268033">
    <property type="component" value="Unassembled WGS sequence"/>
</dbReference>
<protein>
    <submittedName>
        <fullName evidence="1">Uncharacterized protein (TIGR02444 family)</fullName>
    </submittedName>
</protein>
<gene>
    <name evidence="1" type="ORF">EDC28_108129</name>
</gene>
<reference evidence="1 2" key="1">
    <citation type="submission" date="2018-11" db="EMBL/GenBank/DDBJ databases">
        <title>Genomic Encyclopedia of Type Strains, Phase IV (KMG-IV): sequencing the most valuable type-strain genomes for metagenomic binning, comparative biology and taxonomic classification.</title>
        <authorList>
            <person name="Goeker M."/>
        </authorList>
    </citation>
    <scope>NUCLEOTIDE SEQUENCE [LARGE SCALE GENOMIC DNA]</scope>
    <source>
        <strain evidence="1 2">DSM 21945</strain>
    </source>
</reference>
<dbReference type="Pfam" id="PF09523">
    <property type="entry name" value="DUF2390"/>
    <property type="match status" value="1"/>
</dbReference>
<keyword evidence="2" id="KW-1185">Reference proteome</keyword>
<dbReference type="AlphaFoldDB" id="A0A3N1P7E3"/>
<proteinExistence type="predicted"/>
<comment type="caution">
    <text evidence="1">The sequence shown here is derived from an EMBL/GenBank/DDBJ whole genome shotgun (WGS) entry which is preliminary data.</text>
</comment>
<evidence type="ECO:0000313" key="2">
    <source>
        <dbReference type="Proteomes" id="UP000268033"/>
    </source>
</evidence>
<name>A0A3N1P7E3_9GAMM</name>
<dbReference type="EMBL" id="RJUL01000008">
    <property type="protein sequence ID" value="ROQ23391.1"/>
    <property type="molecule type" value="Genomic_DNA"/>
</dbReference>
<dbReference type="InterPro" id="IPR012659">
    <property type="entry name" value="CHP02444"/>
</dbReference>
<accession>A0A3N1P7E3</accession>
<dbReference type="STRING" id="584787.GCA_001247655_03835"/>
<sequence length="138" mass="16376">MSETFWDYCLLVYPQWEKQLLAWQQSHELDVNLYLLAAWLDEEALYLEQATWLALLAESRRIQAQWLAPYRALRHSLKAEVSQRHYDELKTQELRLEREAQRQFMALVGRDSSAQDYPKNKAAGPKNLPRLKALYQLP</sequence>
<evidence type="ECO:0000313" key="1">
    <source>
        <dbReference type="EMBL" id="ROQ23391.1"/>
    </source>
</evidence>
<organism evidence="1 2">
    <name type="scientific">Gallaecimonas pentaromativorans</name>
    <dbReference type="NCBI Taxonomy" id="584787"/>
    <lineage>
        <taxon>Bacteria</taxon>
        <taxon>Pseudomonadati</taxon>
        <taxon>Pseudomonadota</taxon>
        <taxon>Gammaproteobacteria</taxon>
        <taxon>Enterobacterales</taxon>
        <taxon>Gallaecimonadaceae</taxon>
        <taxon>Gallaecimonas</taxon>
    </lineage>
</organism>